<comment type="caution">
    <text evidence="1">The sequence shown here is derived from an EMBL/GenBank/DDBJ whole genome shotgun (WGS) entry which is preliminary data.</text>
</comment>
<proteinExistence type="predicted"/>
<name>A0ABU6ZS90_9FABA</name>
<dbReference type="Proteomes" id="UP001341840">
    <property type="component" value="Unassembled WGS sequence"/>
</dbReference>
<gene>
    <name evidence="1" type="ORF">PIB30_085728</name>
</gene>
<sequence length="111" mass="12525">MITLRKLLREWIVDCRPCGGLGLKWAASGGRSMVIVAFMGLLVWACVVKKSFEDQLSERQRSWGQVHPPSFLEELKYISCVRIEAELYLSCPSTSSPFEGAHQLIPKLTEL</sequence>
<evidence type="ECO:0000313" key="1">
    <source>
        <dbReference type="EMBL" id="MED6224606.1"/>
    </source>
</evidence>
<organism evidence="1 2">
    <name type="scientific">Stylosanthes scabra</name>
    <dbReference type="NCBI Taxonomy" id="79078"/>
    <lineage>
        <taxon>Eukaryota</taxon>
        <taxon>Viridiplantae</taxon>
        <taxon>Streptophyta</taxon>
        <taxon>Embryophyta</taxon>
        <taxon>Tracheophyta</taxon>
        <taxon>Spermatophyta</taxon>
        <taxon>Magnoliopsida</taxon>
        <taxon>eudicotyledons</taxon>
        <taxon>Gunneridae</taxon>
        <taxon>Pentapetalae</taxon>
        <taxon>rosids</taxon>
        <taxon>fabids</taxon>
        <taxon>Fabales</taxon>
        <taxon>Fabaceae</taxon>
        <taxon>Papilionoideae</taxon>
        <taxon>50 kb inversion clade</taxon>
        <taxon>dalbergioids sensu lato</taxon>
        <taxon>Dalbergieae</taxon>
        <taxon>Pterocarpus clade</taxon>
        <taxon>Stylosanthes</taxon>
    </lineage>
</organism>
<keyword evidence="2" id="KW-1185">Reference proteome</keyword>
<evidence type="ECO:0000313" key="2">
    <source>
        <dbReference type="Proteomes" id="UP001341840"/>
    </source>
</evidence>
<reference evidence="1 2" key="1">
    <citation type="journal article" date="2023" name="Plants (Basel)">
        <title>Bridging the Gap: Combining Genomics and Transcriptomics Approaches to Understand Stylosanthes scabra, an Orphan Legume from the Brazilian Caatinga.</title>
        <authorList>
            <person name="Ferreira-Neto J.R.C."/>
            <person name="da Silva M.D."/>
            <person name="Binneck E."/>
            <person name="de Melo N.F."/>
            <person name="da Silva R.H."/>
            <person name="de Melo A.L.T.M."/>
            <person name="Pandolfi V."/>
            <person name="Bustamante F.O."/>
            <person name="Brasileiro-Vidal A.C."/>
            <person name="Benko-Iseppon A.M."/>
        </authorList>
    </citation>
    <scope>NUCLEOTIDE SEQUENCE [LARGE SCALE GENOMIC DNA]</scope>
    <source>
        <tissue evidence="1">Leaves</tissue>
    </source>
</reference>
<dbReference type="EMBL" id="JASCZI010273301">
    <property type="protein sequence ID" value="MED6224606.1"/>
    <property type="molecule type" value="Genomic_DNA"/>
</dbReference>
<accession>A0ABU6ZS90</accession>
<protein>
    <submittedName>
        <fullName evidence="1">Uncharacterized protein</fullName>
    </submittedName>
</protein>